<dbReference type="OrthoDB" id="6035578at2"/>
<comment type="caution">
    <text evidence="1">The sequence shown here is derived from an EMBL/GenBank/DDBJ whole genome shotgun (WGS) entry which is preliminary data.</text>
</comment>
<reference evidence="1 2" key="1">
    <citation type="submission" date="2018-10" db="EMBL/GenBank/DDBJ databases">
        <title>Comparative analysis of microorganisms from saline springs in Andes Mountain Range, Colombia.</title>
        <authorList>
            <person name="Rubin E."/>
        </authorList>
    </citation>
    <scope>NUCLEOTIDE SEQUENCE [LARGE SCALE GENOMIC DNA]</scope>
    <source>
        <strain evidence="1 2">USBA GBX 843</strain>
    </source>
</reference>
<proteinExistence type="predicted"/>
<dbReference type="Proteomes" id="UP000274786">
    <property type="component" value="Unassembled WGS sequence"/>
</dbReference>
<evidence type="ECO:0000313" key="1">
    <source>
        <dbReference type="EMBL" id="RLK56236.1"/>
    </source>
</evidence>
<evidence type="ECO:0000313" key="2">
    <source>
        <dbReference type="Proteomes" id="UP000274786"/>
    </source>
</evidence>
<protein>
    <submittedName>
        <fullName evidence="1">Uncharacterized protein</fullName>
    </submittedName>
</protein>
<dbReference type="AlphaFoldDB" id="A0A498CEL2"/>
<dbReference type="EMBL" id="RCDC01000004">
    <property type="protein sequence ID" value="RLK56236.1"/>
    <property type="molecule type" value="Genomic_DNA"/>
</dbReference>
<organism evidence="1 2">
    <name type="scientific">Stenotrophomonas rhizophila</name>
    <dbReference type="NCBI Taxonomy" id="216778"/>
    <lineage>
        <taxon>Bacteria</taxon>
        <taxon>Pseudomonadati</taxon>
        <taxon>Pseudomonadota</taxon>
        <taxon>Gammaproteobacteria</taxon>
        <taxon>Lysobacterales</taxon>
        <taxon>Lysobacteraceae</taxon>
        <taxon>Stenotrophomonas</taxon>
    </lineage>
</organism>
<name>A0A498CEL2_9GAMM</name>
<sequence length="262" mass="27953">MTGRLVTLNAAKGGINRLRTKGGADPNTLYDLVDGYVDQAGVIRQRPGTQNKITLPEGTKGMCAYDGKLIVFSHVTRTIPAASPTVECEVLNHPSIPDMPLKDIHFAGPFLGYLYVVPEFANGDVFHYWLERGTVWQPNKSYLPGALVTPSAANGIAYRLSSGTQSFQVWVKNVARSLGDVIVPTVDNGFKYTATDVFGPSPKSGPTEPAWPAADGATTFEDSDVAVPAAIDPENPNISLPPQIVDRYKFSGSSGSGSQAAQ</sequence>
<gene>
    <name evidence="1" type="ORF">BCL79_0619</name>
</gene>
<accession>A0A498CEL2</accession>
<dbReference type="RefSeq" id="WP_121037198.1">
    <property type="nucleotide sequence ID" value="NZ_RCDC01000004.1"/>
</dbReference>